<evidence type="ECO:0000313" key="4">
    <source>
        <dbReference type="Proteomes" id="UP000638732"/>
    </source>
</evidence>
<name>A0A965ZGG3_9SPHI</name>
<evidence type="ECO:0000256" key="1">
    <source>
        <dbReference type="ARBA" id="ARBA00022598"/>
    </source>
</evidence>
<dbReference type="AlphaFoldDB" id="A0A965ZGG3"/>
<dbReference type="GO" id="GO:0004077">
    <property type="term" value="F:biotin--[biotin carboxyl-carrier protein] ligase activity"/>
    <property type="evidence" value="ECO:0007669"/>
    <property type="project" value="UniProtKB-EC"/>
</dbReference>
<accession>A0A965ZGG3</accession>
<dbReference type="InterPro" id="IPR045864">
    <property type="entry name" value="aa-tRNA-synth_II/BPL/LPL"/>
</dbReference>
<keyword evidence="4" id="KW-1185">Reference proteome</keyword>
<dbReference type="Proteomes" id="UP000638732">
    <property type="component" value="Unassembled WGS sequence"/>
</dbReference>
<sequence length="256" mass="28370">MQNNIFSGLFIGQNLVTLKEVDSTNTFLKNLVSNSKPLPEGTVIMAEDQYAGRGQQLNRWFTEAGKNLTFSILLKPTFLLLNDQFALTQAISLGVAKALSDVTGGGIKIKWPNDIYHNNRKLGGILIENMVQGTQINQSVIGIGLNINQQQFPEHLPHATSVRQILQKDYDLKALLSEICSQIEALYLQLKAGKADEINAAYLSFLFGLNETRNFRSNGEVFEGKITGVTSRGLLKIAQAGAEHEYNLKEVEFLID</sequence>
<dbReference type="NCBIfam" id="TIGR00121">
    <property type="entry name" value="birA_ligase"/>
    <property type="match status" value="1"/>
</dbReference>
<dbReference type="CDD" id="cd16442">
    <property type="entry name" value="BPL"/>
    <property type="match status" value="1"/>
</dbReference>
<feature type="domain" description="BPL/LPL catalytic" evidence="2">
    <location>
        <begin position="10"/>
        <end position="191"/>
    </location>
</feature>
<gene>
    <name evidence="3" type="ORF">GSY63_08180</name>
</gene>
<reference evidence="3" key="2">
    <citation type="submission" date="2020-10" db="EMBL/GenBank/DDBJ databases">
        <title>Mucilaginibacter sp. nov., isolated from soil.</title>
        <authorList>
            <person name="Jeon C.O."/>
        </authorList>
    </citation>
    <scope>NUCLEOTIDE SEQUENCE</scope>
    <source>
        <strain evidence="3">R11</strain>
    </source>
</reference>
<dbReference type="SUPFAM" id="SSF55681">
    <property type="entry name" value="Class II aaRS and biotin synthetases"/>
    <property type="match status" value="1"/>
</dbReference>
<protein>
    <submittedName>
        <fullName evidence="3">Biotin--[acetyl-CoA-carboxylase] ligase</fullName>
        <ecNumber evidence="3">6.3.4.15</ecNumber>
    </submittedName>
</protein>
<organism evidence="3 4">
    <name type="scientific">Mucilaginibacter agri</name>
    <dbReference type="NCBI Taxonomy" id="2695265"/>
    <lineage>
        <taxon>Bacteria</taxon>
        <taxon>Pseudomonadati</taxon>
        <taxon>Bacteroidota</taxon>
        <taxon>Sphingobacteriia</taxon>
        <taxon>Sphingobacteriales</taxon>
        <taxon>Sphingobacteriaceae</taxon>
        <taxon>Mucilaginibacter</taxon>
    </lineage>
</organism>
<comment type="caution">
    <text evidence="3">The sequence shown here is derived from an EMBL/GenBank/DDBJ whole genome shotgun (WGS) entry which is preliminary data.</text>
</comment>
<dbReference type="InterPro" id="IPR004408">
    <property type="entry name" value="Biotin_CoA_COase_ligase"/>
</dbReference>
<evidence type="ECO:0000313" key="3">
    <source>
        <dbReference type="EMBL" id="NCD69332.1"/>
    </source>
</evidence>
<keyword evidence="1 3" id="KW-0436">Ligase</keyword>
<reference evidence="3" key="1">
    <citation type="submission" date="2020-01" db="EMBL/GenBank/DDBJ databases">
        <authorList>
            <person name="Seo Y.L."/>
        </authorList>
    </citation>
    <scope>NUCLEOTIDE SEQUENCE</scope>
    <source>
        <strain evidence="3">R11</strain>
    </source>
</reference>
<dbReference type="EC" id="6.3.4.15" evidence="3"/>
<dbReference type="Gene3D" id="3.30.930.10">
    <property type="entry name" value="Bira Bifunctional Protein, Domain 2"/>
    <property type="match status" value="1"/>
</dbReference>
<dbReference type="EMBL" id="WWEO01000041">
    <property type="protein sequence ID" value="NCD69332.1"/>
    <property type="molecule type" value="Genomic_DNA"/>
</dbReference>
<dbReference type="PANTHER" id="PTHR12835:SF5">
    <property type="entry name" value="BIOTIN--PROTEIN LIGASE"/>
    <property type="match status" value="1"/>
</dbReference>
<dbReference type="PANTHER" id="PTHR12835">
    <property type="entry name" value="BIOTIN PROTEIN LIGASE"/>
    <property type="match status" value="1"/>
</dbReference>
<evidence type="ECO:0000259" key="2">
    <source>
        <dbReference type="PROSITE" id="PS51733"/>
    </source>
</evidence>
<dbReference type="PROSITE" id="PS51733">
    <property type="entry name" value="BPL_LPL_CATALYTIC"/>
    <property type="match status" value="1"/>
</dbReference>
<proteinExistence type="predicted"/>
<dbReference type="RefSeq" id="WP_166585311.1">
    <property type="nucleotide sequence ID" value="NZ_WWEO01000041.1"/>
</dbReference>
<dbReference type="InterPro" id="IPR004143">
    <property type="entry name" value="BPL_LPL_catalytic"/>
</dbReference>
<dbReference type="Pfam" id="PF03099">
    <property type="entry name" value="BPL_LplA_LipB"/>
    <property type="match status" value="1"/>
</dbReference>
<dbReference type="GO" id="GO:0005737">
    <property type="term" value="C:cytoplasm"/>
    <property type="evidence" value="ECO:0007669"/>
    <property type="project" value="TreeGrafter"/>
</dbReference>